<dbReference type="PANTHER" id="PTHR43880">
    <property type="entry name" value="ALCOHOL DEHYDROGENASE"/>
    <property type="match status" value="1"/>
</dbReference>
<dbReference type="PROSITE" id="PS00059">
    <property type="entry name" value="ADH_ZINC"/>
    <property type="match status" value="1"/>
</dbReference>
<gene>
    <name evidence="8" type="ORF">METZ01_LOCUS484995</name>
</gene>
<dbReference type="AlphaFoldDB" id="A0A383CJ27"/>
<dbReference type="InterPro" id="IPR002328">
    <property type="entry name" value="ADH_Zn_CS"/>
</dbReference>
<keyword evidence="5" id="KW-0520">NAD</keyword>
<dbReference type="Gene3D" id="3.40.50.720">
    <property type="entry name" value="NAD(P)-binding Rossmann-like Domain"/>
    <property type="match status" value="1"/>
</dbReference>
<dbReference type="PANTHER" id="PTHR43880:SF12">
    <property type="entry name" value="ALCOHOL DEHYDROGENASE CLASS-3"/>
    <property type="match status" value="1"/>
</dbReference>
<dbReference type="Gene3D" id="3.90.180.10">
    <property type="entry name" value="Medium-chain alcohol dehydrogenases, catalytic domain"/>
    <property type="match status" value="1"/>
</dbReference>
<evidence type="ECO:0000256" key="5">
    <source>
        <dbReference type="ARBA" id="ARBA00023027"/>
    </source>
</evidence>
<dbReference type="FunFam" id="3.40.50.720:FF:000003">
    <property type="entry name" value="S-(hydroxymethyl)glutathione dehydrogenase"/>
    <property type="match status" value="1"/>
</dbReference>
<feature type="non-terminal residue" evidence="8">
    <location>
        <position position="1"/>
    </location>
</feature>
<dbReference type="Pfam" id="PF08240">
    <property type="entry name" value="ADH_N"/>
    <property type="match status" value="1"/>
</dbReference>
<keyword evidence="4" id="KW-0560">Oxidoreductase</keyword>
<keyword evidence="3" id="KW-0862">Zinc</keyword>
<evidence type="ECO:0000256" key="1">
    <source>
        <dbReference type="ARBA" id="ARBA00001947"/>
    </source>
</evidence>
<accession>A0A383CJ27</accession>
<reference evidence="8" key="1">
    <citation type="submission" date="2018-05" db="EMBL/GenBank/DDBJ databases">
        <authorList>
            <person name="Lanie J.A."/>
            <person name="Ng W.-L."/>
            <person name="Kazmierczak K.M."/>
            <person name="Andrzejewski T.M."/>
            <person name="Davidsen T.M."/>
            <person name="Wayne K.J."/>
            <person name="Tettelin H."/>
            <person name="Glass J.I."/>
            <person name="Rusch D."/>
            <person name="Podicherti R."/>
            <person name="Tsui H.-C.T."/>
            <person name="Winkler M.E."/>
        </authorList>
    </citation>
    <scope>NUCLEOTIDE SEQUENCE</scope>
</reference>
<organism evidence="8">
    <name type="scientific">marine metagenome</name>
    <dbReference type="NCBI Taxonomy" id="408172"/>
    <lineage>
        <taxon>unclassified sequences</taxon>
        <taxon>metagenomes</taxon>
        <taxon>ecological metagenomes</taxon>
    </lineage>
</organism>
<dbReference type="GO" id="GO:0005829">
    <property type="term" value="C:cytosol"/>
    <property type="evidence" value="ECO:0007669"/>
    <property type="project" value="TreeGrafter"/>
</dbReference>
<dbReference type="Pfam" id="PF00107">
    <property type="entry name" value="ADH_zinc_N"/>
    <property type="match status" value="1"/>
</dbReference>
<feature type="domain" description="Alcohol dehydrogenase-like N-terminal" evidence="7">
    <location>
        <begin position="31"/>
        <end position="92"/>
    </location>
</feature>
<evidence type="ECO:0000313" key="8">
    <source>
        <dbReference type="EMBL" id="SVE32141.1"/>
    </source>
</evidence>
<proteinExistence type="predicted"/>
<name>A0A383CJ27_9ZZZZ</name>
<dbReference type="InterPro" id="IPR011032">
    <property type="entry name" value="GroES-like_sf"/>
</dbReference>
<dbReference type="InterPro" id="IPR013149">
    <property type="entry name" value="ADH-like_C"/>
</dbReference>
<dbReference type="SUPFAM" id="SSF51735">
    <property type="entry name" value="NAD(P)-binding Rossmann-fold domains"/>
    <property type="match status" value="1"/>
</dbReference>
<dbReference type="InterPro" id="IPR013154">
    <property type="entry name" value="ADH-like_N"/>
</dbReference>
<dbReference type="SUPFAM" id="SSF50129">
    <property type="entry name" value="GroES-like"/>
    <property type="match status" value="1"/>
</dbReference>
<dbReference type="InterPro" id="IPR036291">
    <property type="entry name" value="NAD(P)-bd_dom_sf"/>
</dbReference>
<evidence type="ECO:0000256" key="3">
    <source>
        <dbReference type="ARBA" id="ARBA00022833"/>
    </source>
</evidence>
<feature type="domain" description="Alcohol dehydrogenase-like C-terminal" evidence="6">
    <location>
        <begin position="178"/>
        <end position="240"/>
    </location>
</feature>
<dbReference type="GO" id="GO:0008270">
    <property type="term" value="F:zinc ion binding"/>
    <property type="evidence" value="ECO:0007669"/>
    <property type="project" value="InterPro"/>
</dbReference>
<sequence length="240" mass="25311">EEQPAMKSRAAIHVEHGKPLVVGEVNIPDPQPDQVVVKLYSSGVCHSQLHQMHSPEGPTPSLLGHEGFGVVSHVGSAVTHVKEGDAAIVTWVPREPVQGRWKAPAGGVTWNEQPLEGATYTWGEDAIVWGGYVVKVEDDSPRDLSSIVGCAVLTGAGAVTHTAKVRPEESVAVFGVGGVGMSAIMMAAVVQAYPIIAVDIDDSKLEFAREFGATHTVNSSKVDPIATIIEMTNGGVDYAF</sequence>
<dbReference type="EMBL" id="UINC01209215">
    <property type="protein sequence ID" value="SVE32141.1"/>
    <property type="molecule type" value="Genomic_DNA"/>
</dbReference>
<evidence type="ECO:0000259" key="7">
    <source>
        <dbReference type="Pfam" id="PF08240"/>
    </source>
</evidence>
<dbReference type="GO" id="GO:0051903">
    <property type="term" value="F:S-(hydroxymethyl)glutathione dehydrogenase [NAD(P)+] activity"/>
    <property type="evidence" value="ECO:0007669"/>
    <property type="project" value="TreeGrafter"/>
</dbReference>
<dbReference type="GO" id="GO:0046294">
    <property type="term" value="P:formaldehyde catabolic process"/>
    <property type="evidence" value="ECO:0007669"/>
    <property type="project" value="TreeGrafter"/>
</dbReference>
<evidence type="ECO:0000256" key="4">
    <source>
        <dbReference type="ARBA" id="ARBA00023002"/>
    </source>
</evidence>
<protein>
    <submittedName>
        <fullName evidence="8">Uncharacterized protein</fullName>
    </submittedName>
</protein>
<feature type="non-terminal residue" evidence="8">
    <location>
        <position position="240"/>
    </location>
</feature>
<keyword evidence="2" id="KW-0479">Metal-binding</keyword>
<evidence type="ECO:0000259" key="6">
    <source>
        <dbReference type="Pfam" id="PF00107"/>
    </source>
</evidence>
<comment type="cofactor">
    <cofactor evidence="1">
        <name>Zn(2+)</name>
        <dbReference type="ChEBI" id="CHEBI:29105"/>
    </cofactor>
</comment>
<evidence type="ECO:0000256" key="2">
    <source>
        <dbReference type="ARBA" id="ARBA00022723"/>
    </source>
</evidence>